<sequence length="348" mass="38657">MKLKYSLVCAALTGSLFAAQLQGADDFSQRYQQQIAPFWQNVQPQQLKLQDGSQIHYVVLSPAQSATKPKATVVVVNGRTESYLKYQELAYELIQQGYQVLMFDHRGQGLSTRLTDNPQKGHIEDFQQYVDDMHQLISRVVLTTLPAKPSLYLLGHSMGGAISTLYLQQHPQIFQKAALSAPMHGINGKLFYDESDACRLASVVTLFSTEGYAGFADKAYSARSFAGNELTGSEQRYQWMQDLYQHNPQLQLGGATWGWLEQACAVLPDMQQQADKIKIPVLVLQAELDSIVSASAQQQFCAALESNADSGCVGGVQLIKGAKHELLFEQDHIRQQVLDKVLVHFSAN</sequence>
<evidence type="ECO:0000256" key="1">
    <source>
        <dbReference type="SAM" id="SignalP"/>
    </source>
</evidence>
<dbReference type="EMBL" id="VRLR01000005">
    <property type="protein sequence ID" value="TXK80862.1"/>
    <property type="molecule type" value="Genomic_DNA"/>
</dbReference>
<dbReference type="RefSeq" id="WP_147904300.1">
    <property type="nucleotide sequence ID" value="NZ_BAAAGC010000013.1"/>
</dbReference>
<dbReference type="Pfam" id="PF12146">
    <property type="entry name" value="Hydrolase_4"/>
    <property type="match status" value="1"/>
</dbReference>
<feature type="signal peptide" evidence="1">
    <location>
        <begin position="1"/>
        <end position="18"/>
    </location>
</feature>
<protein>
    <submittedName>
        <fullName evidence="3">Alpha/beta fold hydrolase</fullName>
    </submittedName>
</protein>
<proteinExistence type="predicted"/>
<comment type="caution">
    <text evidence="3">The sequence shown here is derived from an EMBL/GenBank/DDBJ whole genome shotgun (WGS) entry which is preliminary data.</text>
</comment>
<dbReference type="Proteomes" id="UP000321814">
    <property type="component" value="Unassembled WGS sequence"/>
</dbReference>
<evidence type="ECO:0000313" key="3">
    <source>
        <dbReference type="EMBL" id="TXK80862.1"/>
    </source>
</evidence>
<accession>A0A5C8LZN6</accession>
<dbReference type="InterPro" id="IPR029058">
    <property type="entry name" value="AB_hydrolase_fold"/>
</dbReference>
<keyword evidence="4" id="KW-1185">Reference proteome</keyword>
<gene>
    <name evidence="3" type="ORF">FU839_10480</name>
</gene>
<dbReference type="InterPro" id="IPR022742">
    <property type="entry name" value="Hydrolase_4"/>
</dbReference>
<keyword evidence="3" id="KW-0378">Hydrolase</keyword>
<dbReference type="OrthoDB" id="9788260at2"/>
<reference evidence="3 4" key="1">
    <citation type="submission" date="2019-08" db="EMBL/GenBank/DDBJ databases">
        <title>Draft genome analysis of Rheinheimera tangshanensis isolated from the roots of fresh rice plants (Oryza sativa).</title>
        <authorList>
            <person name="Yu Q."/>
            <person name="Qi Y."/>
            <person name="Zhang H."/>
            <person name="Pu J."/>
        </authorList>
    </citation>
    <scope>NUCLEOTIDE SEQUENCE [LARGE SCALE GENOMIC DNA]</scope>
    <source>
        <strain evidence="3 4">JA3-B52</strain>
    </source>
</reference>
<dbReference type="AlphaFoldDB" id="A0A5C8LZN6"/>
<dbReference type="SUPFAM" id="SSF53474">
    <property type="entry name" value="alpha/beta-Hydrolases"/>
    <property type="match status" value="1"/>
</dbReference>
<dbReference type="Gene3D" id="3.40.50.1820">
    <property type="entry name" value="alpha/beta hydrolase"/>
    <property type="match status" value="1"/>
</dbReference>
<evidence type="ECO:0000259" key="2">
    <source>
        <dbReference type="Pfam" id="PF12146"/>
    </source>
</evidence>
<organism evidence="3 4">
    <name type="scientific">Rheinheimera tangshanensis</name>
    <dbReference type="NCBI Taxonomy" id="400153"/>
    <lineage>
        <taxon>Bacteria</taxon>
        <taxon>Pseudomonadati</taxon>
        <taxon>Pseudomonadota</taxon>
        <taxon>Gammaproteobacteria</taxon>
        <taxon>Chromatiales</taxon>
        <taxon>Chromatiaceae</taxon>
        <taxon>Rheinheimera</taxon>
    </lineage>
</organism>
<keyword evidence="1" id="KW-0732">Signal</keyword>
<name>A0A5C8LZN6_9GAMM</name>
<dbReference type="GO" id="GO:0016787">
    <property type="term" value="F:hydrolase activity"/>
    <property type="evidence" value="ECO:0007669"/>
    <property type="project" value="UniProtKB-KW"/>
</dbReference>
<feature type="domain" description="Serine aminopeptidase S33" evidence="2">
    <location>
        <begin position="68"/>
        <end position="331"/>
    </location>
</feature>
<dbReference type="InterPro" id="IPR051044">
    <property type="entry name" value="MAG_DAG_Lipase"/>
</dbReference>
<feature type="chain" id="PRO_5022667835" evidence="1">
    <location>
        <begin position="19"/>
        <end position="348"/>
    </location>
</feature>
<evidence type="ECO:0000313" key="4">
    <source>
        <dbReference type="Proteomes" id="UP000321814"/>
    </source>
</evidence>
<dbReference type="PANTHER" id="PTHR11614">
    <property type="entry name" value="PHOSPHOLIPASE-RELATED"/>
    <property type="match status" value="1"/>
</dbReference>